<feature type="repeat" description="PPR" evidence="3">
    <location>
        <begin position="169"/>
        <end position="199"/>
    </location>
</feature>
<evidence type="ECO:0000256" key="2">
    <source>
        <dbReference type="ARBA" id="ARBA00022737"/>
    </source>
</evidence>
<accession>A0AAN9KAP3</accession>
<dbReference type="EMBL" id="JAYMYQ010000008">
    <property type="protein sequence ID" value="KAK7314350.1"/>
    <property type="molecule type" value="Genomic_DNA"/>
</dbReference>
<dbReference type="GO" id="GO:0009451">
    <property type="term" value="P:RNA modification"/>
    <property type="evidence" value="ECO:0007669"/>
    <property type="project" value="InterPro"/>
</dbReference>
<dbReference type="Pfam" id="PF01535">
    <property type="entry name" value="PPR"/>
    <property type="match status" value="2"/>
</dbReference>
<evidence type="ECO:0000256" key="4">
    <source>
        <dbReference type="SAM" id="MobiDB-lite"/>
    </source>
</evidence>
<feature type="repeat" description="PPR" evidence="3">
    <location>
        <begin position="200"/>
        <end position="234"/>
    </location>
</feature>
<feature type="repeat" description="PPR" evidence="3">
    <location>
        <begin position="235"/>
        <end position="269"/>
    </location>
</feature>
<evidence type="ECO:0000313" key="6">
    <source>
        <dbReference type="EMBL" id="KAK7314350.1"/>
    </source>
</evidence>
<feature type="region of interest" description="Disordered" evidence="4">
    <location>
        <begin position="61"/>
        <end position="85"/>
    </location>
</feature>
<organism evidence="6 7">
    <name type="scientific">Canavalia gladiata</name>
    <name type="common">Sword bean</name>
    <name type="synonym">Dolichos gladiatus</name>
    <dbReference type="NCBI Taxonomy" id="3824"/>
    <lineage>
        <taxon>Eukaryota</taxon>
        <taxon>Viridiplantae</taxon>
        <taxon>Streptophyta</taxon>
        <taxon>Embryophyta</taxon>
        <taxon>Tracheophyta</taxon>
        <taxon>Spermatophyta</taxon>
        <taxon>Magnoliopsida</taxon>
        <taxon>eudicotyledons</taxon>
        <taxon>Gunneridae</taxon>
        <taxon>Pentapetalae</taxon>
        <taxon>rosids</taxon>
        <taxon>fabids</taxon>
        <taxon>Fabales</taxon>
        <taxon>Fabaceae</taxon>
        <taxon>Papilionoideae</taxon>
        <taxon>50 kb inversion clade</taxon>
        <taxon>NPAAA clade</taxon>
        <taxon>indigoferoid/millettioid clade</taxon>
        <taxon>Phaseoleae</taxon>
        <taxon>Canavalia</taxon>
    </lineage>
</organism>
<dbReference type="PANTHER" id="PTHR47926">
    <property type="entry name" value="PENTATRICOPEPTIDE REPEAT-CONTAINING PROTEIN"/>
    <property type="match status" value="1"/>
</dbReference>
<keyword evidence="2" id="KW-0677">Repeat</keyword>
<dbReference type="PROSITE" id="PS51375">
    <property type="entry name" value="PPR"/>
    <property type="match status" value="3"/>
</dbReference>
<dbReference type="Gene3D" id="1.25.40.10">
    <property type="entry name" value="Tetratricopeptide repeat domain"/>
    <property type="match status" value="1"/>
</dbReference>
<dbReference type="Proteomes" id="UP001367508">
    <property type="component" value="Unassembled WGS sequence"/>
</dbReference>
<dbReference type="GO" id="GO:0008270">
    <property type="term" value="F:zinc ion binding"/>
    <property type="evidence" value="ECO:0007669"/>
    <property type="project" value="InterPro"/>
</dbReference>
<feature type="domain" description="DYW" evidence="5">
    <location>
        <begin position="390"/>
        <end position="482"/>
    </location>
</feature>
<comment type="caution">
    <text evidence="6">The sequence shown here is derived from an EMBL/GenBank/DDBJ whole genome shotgun (WGS) entry which is preliminary data.</text>
</comment>
<evidence type="ECO:0000313" key="7">
    <source>
        <dbReference type="Proteomes" id="UP001367508"/>
    </source>
</evidence>
<sequence>MELKLHASMASVGSIPRTGNSIVSSHLKSGIVFQPSLSLINPSSSPSIPFCTYAVPDASRLHPRRNATSNPRPTHKTTPLRKVNHPNESKLKLDHQNQNAPFAGSSLNVDLVALCEEGKLDQVLELMGQGDVADYRVYHALLNLCEHMRSLESGRRVHEFFRRSTFRGDIELGNRLIGMYGKCGSVKDARKVFDEMPERNIGSWHLMISGYTLNGLGDDGLSVFQQMKQAGIPPDRETFALVLAACAQAEAVEEGFLHFESMKEYGIVPSMEHYLEVINILGNAGQLNEAEEFIEKTPIELGVQVWESLRNFARIHGDLDLEDRADELLTFLDPSKATADKLPTPPRKKQSDINMLEVKNRVTEYRNTIPYKEETDEKMRGLGGQMREAGYVPDTRYVLHDIDEEEKKKALQYHSERLAIAYGLISTPPRTTLRIIKNLRICGDCHNAIKIMSKIVGRELIVRDNKRFHHFKDGNCSCGDYW</sequence>
<gene>
    <name evidence="6" type="ORF">VNO77_32870</name>
</gene>
<evidence type="ECO:0000259" key="5">
    <source>
        <dbReference type="Pfam" id="PF14432"/>
    </source>
</evidence>
<reference evidence="6 7" key="1">
    <citation type="submission" date="2024-01" db="EMBL/GenBank/DDBJ databases">
        <title>The genomes of 5 underutilized Papilionoideae crops provide insights into root nodulation and disease resistanc.</title>
        <authorList>
            <person name="Jiang F."/>
        </authorList>
    </citation>
    <scope>NUCLEOTIDE SEQUENCE [LARGE SCALE GENOMIC DNA]</scope>
    <source>
        <strain evidence="6">LVBAO_FW01</strain>
        <tissue evidence="6">Leaves</tissue>
    </source>
</reference>
<dbReference type="GO" id="GO:0003723">
    <property type="term" value="F:RNA binding"/>
    <property type="evidence" value="ECO:0007669"/>
    <property type="project" value="InterPro"/>
</dbReference>
<dbReference type="AlphaFoldDB" id="A0AAN9KAP3"/>
<feature type="compositionally biased region" description="Basic residues" evidence="4">
    <location>
        <begin position="73"/>
        <end position="84"/>
    </location>
</feature>
<dbReference type="PANTHER" id="PTHR47926:SF353">
    <property type="entry name" value="DYW DOMAIN-CONTAINING PROTEIN"/>
    <property type="match status" value="1"/>
</dbReference>
<dbReference type="InterPro" id="IPR002885">
    <property type="entry name" value="PPR_rpt"/>
</dbReference>
<dbReference type="FunFam" id="1.25.40.10:FF:002549">
    <property type="entry name" value="Pentatricopeptide repeat-containing protein, mitochondrial"/>
    <property type="match status" value="1"/>
</dbReference>
<evidence type="ECO:0000256" key="1">
    <source>
        <dbReference type="ARBA" id="ARBA00006643"/>
    </source>
</evidence>
<dbReference type="NCBIfam" id="TIGR00756">
    <property type="entry name" value="PPR"/>
    <property type="match status" value="2"/>
</dbReference>
<dbReference type="InterPro" id="IPR011990">
    <property type="entry name" value="TPR-like_helical_dom_sf"/>
</dbReference>
<dbReference type="InterPro" id="IPR032867">
    <property type="entry name" value="DYW_dom"/>
</dbReference>
<dbReference type="Pfam" id="PF14432">
    <property type="entry name" value="DYW_deaminase"/>
    <property type="match status" value="1"/>
</dbReference>
<proteinExistence type="inferred from homology"/>
<protein>
    <recommendedName>
        <fullName evidence="5">DYW domain-containing protein</fullName>
    </recommendedName>
</protein>
<comment type="similarity">
    <text evidence="1">Belongs to the PPR family. PCMP-H subfamily.</text>
</comment>
<keyword evidence="7" id="KW-1185">Reference proteome</keyword>
<name>A0AAN9KAP3_CANGL</name>
<dbReference type="InterPro" id="IPR046960">
    <property type="entry name" value="PPR_At4g14850-like_plant"/>
</dbReference>
<evidence type="ECO:0000256" key="3">
    <source>
        <dbReference type="PROSITE-ProRule" id="PRU00708"/>
    </source>
</evidence>